<name>A0A3F2RXX5_9STRA</name>
<dbReference type="PANTHER" id="PTHR24171">
    <property type="entry name" value="ANKYRIN REPEAT DOMAIN-CONTAINING PROTEIN 39-RELATED"/>
    <property type="match status" value="1"/>
</dbReference>
<dbReference type="Proteomes" id="UP000277300">
    <property type="component" value="Unassembled WGS sequence"/>
</dbReference>
<accession>A0A3F2RXX5</accession>
<dbReference type="PROSITE" id="PS01159">
    <property type="entry name" value="WW_DOMAIN_1"/>
    <property type="match status" value="1"/>
</dbReference>
<sequence length="680" mass="73190">MAEIEAVMTFLVDAVAATGINCDQDETQAEGVKVMPVGGYLWKFPSEVSTLLLMGFDCNLQNHEQESPLLLVAASGDHATMRALLAVPSIQVNLPCAFGVTAFHAAANAGDVKMLQLLCNAGAQPELQDENGWTALHYTAASSMGLEAIHFLCELLPGGIIDSLCCEGNTALHVAAGCGHLANVYALLQTAANPRVRNFSGESSYHLALRNNHIQCAVVINEYQNMPPPSVIEPLPRPPKESALSEATTVALNEYGFQPDTQCGSVEWIESFTEEGYAYYYNAVSGESSWYKPEEYQTLGTWQTIDYQEQGSESYTGKRSEDDTIEPHANSVLAKVTRPLEAKNDFLTFALTVASAFKWLAPISVEAHSWLVKPVSRDTGPRTTDGTIGCPNTTPGSSTSFSPGEIIDVRYWRNNHLGGFIRWSLSPAGSETASDFDDNVFFYTCRESGPDCVPADGSPSRYAGDSSSDNTISCGDTITLPDWLDEGDYVLQWVWFGVGSSYGNIGWAEPQFVSCADITLTTTGSGSEPTCPTFVGGDRVTKNEDLGDDKCFYFYTNSIESTQYKGSNEYYEQYYIFGKPSYVEDCSGNTADAGNSTSTPSTESPSTAAPSSSTDSTETETPTTTPNQTAYPTSTPQASSTASSVAGDASDAASESDDGEYSAGTVDPGDCKTKRRPRWT</sequence>
<dbReference type="PANTHER" id="PTHR24171:SF9">
    <property type="entry name" value="ANKYRIN REPEAT DOMAIN-CONTAINING PROTEIN 39"/>
    <property type="match status" value="1"/>
</dbReference>
<dbReference type="InterPro" id="IPR036020">
    <property type="entry name" value="WW_dom_sf"/>
</dbReference>
<dbReference type="PROSITE" id="PS50088">
    <property type="entry name" value="ANK_REPEAT"/>
    <property type="match status" value="2"/>
</dbReference>
<evidence type="ECO:0000313" key="7">
    <source>
        <dbReference type="Proteomes" id="UP000277300"/>
    </source>
</evidence>
<dbReference type="InterPro" id="IPR002110">
    <property type="entry name" value="Ankyrin_rpt"/>
</dbReference>
<dbReference type="Pfam" id="PF00397">
    <property type="entry name" value="WW"/>
    <property type="match status" value="1"/>
</dbReference>
<feature type="region of interest" description="Disordered" evidence="4">
    <location>
        <begin position="588"/>
        <end position="680"/>
    </location>
</feature>
<evidence type="ECO:0000256" key="2">
    <source>
        <dbReference type="ARBA" id="ARBA00023043"/>
    </source>
</evidence>
<dbReference type="InterPro" id="IPR001202">
    <property type="entry name" value="WW_dom"/>
</dbReference>
<dbReference type="EMBL" id="MBDO02000045">
    <property type="protein sequence ID" value="RLN65905.1"/>
    <property type="molecule type" value="Genomic_DNA"/>
</dbReference>
<protein>
    <recommendedName>
        <fullName evidence="5">WW domain-containing protein</fullName>
    </recommendedName>
</protein>
<dbReference type="Gene3D" id="2.20.70.10">
    <property type="match status" value="1"/>
</dbReference>
<comment type="caution">
    <text evidence="6">The sequence shown here is derived from an EMBL/GenBank/DDBJ whole genome shotgun (WGS) entry which is preliminary data.</text>
</comment>
<dbReference type="Gene3D" id="1.25.40.20">
    <property type="entry name" value="Ankyrin repeat-containing domain"/>
    <property type="match status" value="1"/>
</dbReference>
<keyword evidence="2 3" id="KW-0040">ANK repeat</keyword>
<evidence type="ECO:0000256" key="4">
    <source>
        <dbReference type="SAM" id="MobiDB-lite"/>
    </source>
</evidence>
<dbReference type="InterPro" id="IPR036770">
    <property type="entry name" value="Ankyrin_rpt-contain_sf"/>
</dbReference>
<keyword evidence="1" id="KW-0677">Repeat</keyword>
<evidence type="ECO:0000256" key="1">
    <source>
        <dbReference type="ARBA" id="ARBA00022737"/>
    </source>
</evidence>
<dbReference type="CDD" id="cd00201">
    <property type="entry name" value="WW"/>
    <property type="match status" value="1"/>
</dbReference>
<gene>
    <name evidence="6" type="ORF">BBP00_00002573</name>
</gene>
<feature type="repeat" description="ANK" evidence="3">
    <location>
        <begin position="98"/>
        <end position="130"/>
    </location>
</feature>
<reference evidence="6 7" key="1">
    <citation type="submission" date="2018-07" db="EMBL/GenBank/DDBJ databases">
        <title>Genome sequencing of oomycete isolates from Chile give support for New Zealand origin for Phytophthora kernoviae and make available the first Nothophytophthora sp. genome.</title>
        <authorList>
            <person name="Studholme D.J."/>
            <person name="Sanfuentes E."/>
            <person name="Panda P."/>
            <person name="Hill R."/>
            <person name="Sambles C."/>
            <person name="Grant M."/>
            <person name="Williams N.M."/>
            <person name="Mcdougal R.L."/>
        </authorList>
    </citation>
    <scope>NUCLEOTIDE SEQUENCE [LARGE SCALE GENOMIC DNA]</scope>
    <source>
        <strain evidence="6">Chile6</strain>
    </source>
</reference>
<dbReference type="SMART" id="SM00248">
    <property type="entry name" value="ANK"/>
    <property type="match status" value="5"/>
</dbReference>
<dbReference type="OrthoDB" id="119923at2759"/>
<feature type="domain" description="WW" evidence="5">
    <location>
        <begin position="268"/>
        <end position="295"/>
    </location>
</feature>
<evidence type="ECO:0000256" key="3">
    <source>
        <dbReference type="PROSITE-ProRule" id="PRU00023"/>
    </source>
</evidence>
<evidence type="ECO:0000259" key="5">
    <source>
        <dbReference type="PROSITE" id="PS50020"/>
    </source>
</evidence>
<dbReference type="Pfam" id="PF12796">
    <property type="entry name" value="Ank_2"/>
    <property type="match status" value="1"/>
</dbReference>
<feature type="repeat" description="ANK" evidence="3">
    <location>
        <begin position="167"/>
        <end position="199"/>
    </location>
</feature>
<dbReference type="SUPFAM" id="SSF48403">
    <property type="entry name" value="Ankyrin repeat"/>
    <property type="match status" value="1"/>
</dbReference>
<evidence type="ECO:0000313" key="6">
    <source>
        <dbReference type="EMBL" id="RLN65905.1"/>
    </source>
</evidence>
<dbReference type="AlphaFoldDB" id="A0A3F2RXX5"/>
<organism evidence="6 7">
    <name type="scientific">Phytophthora kernoviae</name>
    <dbReference type="NCBI Taxonomy" id="325452"/>
    <lineage>
        <taxon>Eukaryota</taxon>
        <taxon>Sar</taxon>
        <taxon>Stramenopiles</taxon>
        <taxon>Oomycota</taxon>
        <taxon>Peronosporomycetes</taxon>
        <taxon>Peronosporales</taxon>
        <taxon>Peronosporaceae</taxon>
        <taxon>Phytophthora</taxon>
    </lineage>
</organism>
<proteinExistence type="predicted"/>
<dbReference type="SMART" id="SM00456">
    <property type="entry name" value="WW"/>
    <property type="match status" value="1"/>
</dbReference>
<feature type="compositionally biased region" description="Low complexity" evidence="4">
    <location>
        <begin position="596"/>
        <end position="653"/>
    </location>
</feature>
<dbReference type="PROSITE" id="PS50020">
    <property type="entry name" value="WW_DOMAIN_2"/>
    <property type="match status" value="1"/>
</dbReference>
<dbReference type="SUPFAM" id="SSF51045">
    <property type="entry name" value="WW domain"/>
    <property type="match status" value="1"/>
</dbReference>
<dbReference type="PROSITE" id="PS50297">
    <property type="entry name" value="ANK_REP_REGION"/>
    <property type="match status" value="2"/>
</dbReference>